<dbReference type="RefSeq" id="WP_096233825.1">
    <property type="nucleotide sequence ID" value="NZ_CP023422.1"/>
</dbReference>
<name>A0A290WRX5_9BURK</name>
<dbReference type="Gene3D" id="3.40.630.30">
    <property type="match status" value="1"/>
</dbReference>
<organism evidence="4 5">
    <name type="scientific">Janthinobacterium svalbardensis</name>
    <dbReference type="NCBI Taxonomy" id="368607"/>
    <lineage>
        <taxon>Bacteria</taxon>
        <taxon>Pseudomonadati</taxon>
        <taxon>Pseudomonadota</taxon>
        <taxon>Betaproteobacteria</taxon>
        <taxon>Burkholderiales</taxon>
        <taxon>Oxalobacteraceae</taxon>
        <taxon>Janthinobacterium</taxon>
    </lineage>
</organism>
<accession>A0A290WRX5</accession>
<dbReference type="Proteomes" id="UP000218437">
    <property type="component" value="Chromosome"/>
</dbReference>
<feature type="domain" description="N-acetyltransferase" evidence="3">
    <location>
        <begin position="3"/>
        <end position="157"/>
    </location>
</feature>
<dbReference type="InterPro" id="IPR016181">
    <property type="entry name" value="Acyl_CoA_acyltransferase"/>
</dbReference>
<dbReference type="Pfam" id="PF00583">
    <property type="entry name" value="Acetyltransf_1"/>
    <property type="match status" value="1"/>
</dbReference>
<gene>
    <name evidence="4" type="ORF">CNX70_05180</name>
</gene>
<evidence type="ECO:0000313" key="4">
    <source>
        <dbReference type="EMBL" id="ATD59642.1"/>
    </source>
</evidence>
<evidence type="ECO:0000256" key="2">
    <source>
        <dbReference type="ARBA" id="ARBA00023315"/>
    </source>
</evidence>
<dbReference type="AlphaFoldDB" id="A0A290WRX5"/>
<sequence length="174" mass="18595">MNYAIRAATRADLPLLAQVERSAAALFAQAGPGLAWLVHGEPLPLRTLQALQQHGGVWVAADGQDRPSGFLAAQPLDGQLFIVELSVALPHQRQGLGVRLIDAAAAHALALGCACLTLSTYRHLPWNAPYYARHGFNEIDAVALGAGHALKLAREAQDGHDPALRCLMRKPQAH</sequence>
<reference evidence="4 5" key="1">
    <citation type="submission" date="2017-09" db="EMBL/GenBank/DDBJ databases">
        <title>Complete genome sequence of Janthinobacterium svalbardensis PAMC 27463.</title>
        <authorList>
            <person name="Cho Y.-J."/>
            <person name="Cho A."/>
            <person name="Kim O.-S."/>
            <person name="Lee J.-I."/>
        </authorList>
    </citation>
    <scope>NUCLEOTIDE SEQUENCE [LARGE SCALE GENOMIC DNA]</scope>
    <source>
        <strain evidence="4 5">PAMC 27463</strain>
    </source>
</reference>
<dbReference type="InterPro" id="IPR000182">
    <property type="entry name" value="GNAT_dom"/>
</dbReference>
<dbReference type="PANTHER" id="PTHR43800:SF1">
    <property type="entry name" value="PEPTIDYL-LYSINE N-ACETYLTRANSFERASE YJAB"/>
    <property type="match status" value="1"/>
</dbReference>
<evidence type="ECO:0000256" key="1">
    <source>
        <dbReference type="ARBA" id="ARBA00022679"/>
    </source>
</evidence>
<dbReference type="EMBL" id="CP023422">
    <property type="protein sequence ID" value="ATD59642.1"/>
    <property type="molecule type" value="Genomic_DNA"/>
</dbReference>
<dbReference type="PROSITE" id="PS51186">
    <property type="entry name" value="GNAT"/>
    <property type="match status" value="1"/>
</dbReference>
<proteinExistence type="predicted"/>
<dbReference type="SUPFAM" id="SSF55729">
    <property type="entry name" value="Acyl-CoA N-acyltransferases (Nat)"/>
    <property type="match status" value="1"/>
</dbReference>
<evidence type="ECO:0000313" key="5">
    <source>
        <dbReference type="Proteomes" id="UP000218437"/>
    </source>
</evidence>
<keyword evidence="2" id="KW-0012">Acyltransferase</keyword>
<dbReference type="KEGG" id="jsv:CNX70_05180"/>
<keyword evidence="1 4" id="KW-0808">Transferase</keyword>
<keyword evidence="5" id="KW-1185">Reference proteome</keyword>
<evidence type="ECO:0000259" key="3">
    <source>
        <dbReference type="PROSITE" id="PS51186"/>
    </source>
</evidence>
<dbReference type="PANTHER" id="PTHR43800">
    <property type="entry name" value="PEPTIDYL-LYSINE N-ACETYLTRANSFERASE YJAB"/>
    <property type="match status" value="1"/>
</dbReference>
<protein>
    <submittedName>
        <fullName evidence="4">GNAT family N-acetyltransferase</fullName>
    </submittedName>
</protein>
<dbReference type="GO" id="GO:0016747">
    <property type="term" value="F:acyltransferase activity, transferring groups other than amino-acyl groups"/>
    <property type="evidence" value="ECO:0007669"/>
    <property type="project" value="InterPro"/>
</dbReference>